<feature type="domain" description="Formyl transferase N-terminal" evidence="6">
    <location>
        <begin position="11"/>
        <end position="173"/>
    </location>
</feature>
<evidence type="ECO:0000256" key="1">
    <source>
        <dbReference type="ARBA" id="ARBA00010699"/>
    </source>
</evidence>
<accession>A0A1M6PGN6</accession>
<reference evidence="9" key="1">
    <citation type="submission" date="2016-11" db="EMBL/GenBank/DDBJ databases">
        <authorList>
            <person name="Varghese N."/>
            <person name="Submissions S."/>
        </authorList>
    </citation>
    <scope>NUCLEOTIDE SEQUENCE [LARGE SCALE GENOMIC DNA]</scope>
    <source>
        <strain evidence="9">DSM 16219</strain>
    </source>
</reference>
<dbReference type="EMBL" id="FQZU01000017">
    <property type="protein sequence ID" value="SHK07111.1"/>
    <property type="molecule type" value="Genomic_DNA"/>
</dbReference>
<feature type="domain" description="Formyl transferase C-terminal" evidence="7">
    <location>
        <begin position="197"/>
        <end position="293"/>
    </location>
</feature>
<dbReference type="SUPFAM" id="SSF50486">
    <property type="entry name" value="FMT C-terminal domain-like"/>
    <property type="match status" value="1"/>
</dbReference>
<dbReference type="Gene3D" id="3.40.50.12230">
    <property type="match status" value="1"/>
</dbReference>
<comment type="similarity">
    <text evidence="1 5">Belongs to the Fmt family.</text>
</comment>
<comment type="function">
    <text evidence="5">Attaches a formyl group to the free amino group of methionyl-tRNA(fMet). The formyl group appears to play a dual role in the initiator identity of N-formylmethionyl-tRNA by promoting its recognition by IF2 and preventing the misappropriation of this tRNA by the elongation apparatus.</text>
</comment>
<dbReference type="STRING" id="1121393.SAMN02745216_02830"/>
<dbReference type="InterPro" id="IPR036477">
    <property type="entry name" value="Formyl_transf_N_sf"/>
</dbReference>
<evidence type="ECO:0000256" key="2">
    <source>
        <dbReference type="ARBA" id="ARBA00012261"/>
    </source>
</evidence>
<dbReference type="AlphaFoldDB" id="A0A1M6PGN6"/>
<comment type="catalytic activity">
    <reaction evidence="5">
        <text>L-methionyl-tRNA(fMet) + (6R)-10-formyltetrahydrofolate = N-formyl-L-methionyl-tRNA(fMet) + (6S)-5,6,7,8-tetrahydrofolate + H(+)</text>
        <dbReference type="Rhea" id="RHEA:24380"/>
        <dbReference type="Rhea" id="RHEA-COMP:9952"/>
        <dbReference type="Rhea" id="RHEA-COMP:9953"/>
        <dbReference type="ChEBI" id="CHEBI:15378"/>
        <dbReference type="ChEBI" id="CHEBI:57453"/>
        <dbReference type="ChEBI" id="CHEBI:78530"/>
        <dbReference type="ChEBI" id="CHEBI:78844"/>
        <dbReference type="ChEBI" id="CHEBI:195366"/>
        <dbReference type="EC" id="2.1.2.9"/>
    </reaction>
</comment>
<dbReference type="Pfam" id="PF00551">
    <property type="entry name" value="Formyl_trans_N"/>
    <property type="match status" value="1"/>
</dbReference>
<dbReference type="EC" id="2.1.2.9" evidence="2 5"/>
<evidence type="ECO:0000256" key="5">
    <source>
        <dbReference type="HAMAP-Rule" id="MF_00182"/>
    </source>
</evidence>
<dbReference type="HAMAP" id="MF_00182">
    <property type="entry name" value="Formyl_trans"/>
    <property type="match status" value="1"/>
</dbReference>
<organism evidence="8 9">
    <name type="scientific">Desulfatibacillum alkenivorans DSM 16219</name>
    <dbReference type="NCBI Taxonomy" id="1121393"/>
    <lineage>
        <taxon>Bacteria</taxon>
        <taxon>Pseudomonadati</taxon>
        <taxon>Thermodesulfobacteriota</taxon>
        <taxon>Desulfobacteria</taxon>
        <taxon>Desulfobacterales</taxon>
        <taxon>Desulfatibacillaceae</taxon>
        <taxon>Desulfatibacillum</taxon>
    </lineage>
</organism>
<dbReference type="InterPro" id="IPR005793">
    <property type="entry name" value="Formyl_trans_C"/>
</dbReference>
<dbReference type="SUPFAM" id="SSF53328">
    <property type="entry name" value="Formyltransferase"/>
    <property type="match status" value="1"/>
</dbReference>
<dbReference type="GO" id="GO:0005829">
    <property type="term" value="C:cytosol"/>
    <property type="evidence" value="ECO:0007669"/>
    <property type="project" value="TreeGrafter"/>
</dbReference>
<evidence type="ECO:0000256" key="3">
    <source>
        <dbReference type="ARBA" id="ARBA00022679"/>
    </source>
</evidence>
<evidence type="ECO:0000313" key="9">
    <source>
        <dbReference type="Proteomes" id="UP000183994"/>
    </source>
</evidence>
<dbReference type="InterPro" id="IPR041711">
    <property type="entry name" value="Met-tRNA-FMT_N"/>
</dbReference>
<evidence type="ECO:0000259" key="7">
    <source>
        <dbReference type="Pfam" id="PF02911"/>
    </source>
</evidence>
<dbReference type="OrthoDB" id="9802815at2"/>
<dbReference type="InterPro" id="IPR044135">
    <property type="entry name" value="Met-tRNA-FMT_C"/>
</dbReference>
<keyword evidence="4 5" id="KW-0648">Protein biosynthesis</keyword>
<dbReference type="FunFam" id="3.40.50.12230:FF:000001">
    <property type="entry name" value="Methionyl-tRNA formyltransferase"/>
    <property type="match status" value="1"/>
</dbReference>
<dbReference type="PANTHER" id="PTHR11138">
    <property type="entry name" value="METHIONYL-TRNA FORMYLTRANSFERASE"/>
    <property type="match status" value="1"/>
</dbReference>
<dbReference type="Proteomes" id="UP000183994">
    <property type="component" value="Unassembled WGS sequence"/>
</dbReference>
<dbReference type="InterPro" id="IPR005794">
    <property type="entry name" value="Fmt"/>
</dbReference>
<sequence>MGAPDFAVLPLKKLCEQGHDVAAVVTQPDRPKGRGRKLAPPPVKEEALRLGLPVLQPENPKAPEFVEELAGFEADVFVVIAYGHILTKDVLALPKTMPINIHASILPAYRGPAPIQWAIINGDAKTGVTAMRMDVGMDTGDILSIAEVEISDTDTSQTLHDKLSQAGADLLINILDNPDSITPSPQEHDKATYARALSKADGRIRWEEPAFAIERLIRGVTPWPGAFTFLDGKRMRILEARLWDEPTQAAPGTVISSTGGVFLVATGDGVLNITRVQGASGKPLKAEDYLRGARIDPGAKLG</sequence>
<protein>
    <recommendedName>
        <fullName evidence="2 5">Methionyl-tRNA formyltransferase</fullName>
        <ecNumber evidence="2 5">2.1.2.9</ecNumber>
    </recommendedName>
</protein>
<dbReference type="PANTHER" id="PTHR11138:SF5">
    <property type="entry name" value="METHIONYL-TRNA FORMYLTRANSFERASE, MITOCHONDRIAL"/>
    <property type="match status" value="1"/>
</dbReference>
<feature type="binding site" evidence="5">
    <location>
        <begin position="104"/>
        <end position="107"/>
    </location>
    <ligand>
        <name>(6S)-5,6,7,8-tetrahydrofolate</name>
        <dbReference type="ChEBI" id="CHEBI:57453"/>
    </ligand>
</feature>
<keyword evidence="9" id="KW-1185">Reference proteome</keyword>
<dbReference type="NCBIfam" id="TIGR00460">
    <property type="entry name" value="fmt"/>
    <property type="match status" value="1"/>
</dbReference>
<dbReference type="GO" id="GO:0004479">
    <property type="term" value="F:methionyl-tRNA formyltransferase activity"/>
    <property type="evidence" value="ECO:0007669"/>
    <property type="project" value="UniProtKB-UniRule"/>
</dbReference>
<evidence type="ECO:0000259" key="6">
    <source>
        <dbReference type="Pfam" id="PF00551"/>
    </source>
</evidence>
<evidence type="ECO:0000256" key="4">
    <source>
        <dbReference type="ARBA" id="ARBA00022917"/>
    </source>
</evidence>
<dbReference type="CDD" id="cd08646">
    <property type="entry name" value="FMT_core_Met-tRNA-FMT_N"/>
    <property type="match status" value="1"/>
</dbReference>
<gene>
    <name evidence="5" type="primary">fmt</name>
    <name evidence="8" type="ORF">SAMN02745216_02830</name>
</gene>
<dbReference type="CDD" id="cd08704">
    <property type="entry name" value="Met_tRNA_FMT_C"/>
    <property type="match status" value="1"/>
</dbReference>
<name>A0A1M6PGN6_9BACT</name>
<evidence type="ECO:0000313" key="8">
    <source>
        <dbReference type="EMBL" id="SHK07111.1"/>
    </source>
</evidence>
<dbReference type="Pfam" id="PF02911">
    <property type="entry name" value="Formyl_trans_C"/>
    <property type="match status" value="1"/>
</dbReference>
<dbReference type="InterPro" id="IPR002376">
    <property type="entry name" value="Formyl_transf_N"/>
</dbReference>
<proteinExistence type="inferred from homology"/>
<keyword evidence="3 5" id="KW-0808">Transferase</keyword>
<dbReference type="InterPro" id="IPR011034">
    <property type="entry name" value="Formyl_transferase-like_C_sf"/>
</dbReference>